<sequence length="1037" mass="106737">MPSIAYADTGVDRFDDTPAKGKIDSKFVPGYADKDSKVTVMVELTGDPVAVVEAETGSLSDARATQIRAGLKKSQDRVKAEIKSRGGKVLSQMQSAYNGMRATLPRSQVRAVSQLDGVKSVTQAPVHTIDNTVSVPFLGVPKVWQNTGYTGTGVKVAIIDTGIDYTHADFNGKGTTAAFESAKAKNYFHPADWVQSGLSVRVKGGYDFVGDDYDANSDDPAIYTPDPDANPLDCNGHGSHVAGTVGGSGVTADGKPYTGPYNNSIYSNTFKVGPGVAPSVDLYALKVFGCEGSTDVVTEAIDWAVKNKMQVINMSLGSSFGTAADSDSIAAQNAQAAGVVVVASAGNSGPNPYISGSPGVAKGVINVAAVDSTASFPGATLSFDGKTMDAINANGVDPLPAGPFTIVNTNSLGCDVASFTAAGITPGGNQIAIVNRGTCARVAKAIFGQQAGAAAVVMVNNATSYPPYEGAITSNPDDGTPYTVTIPFLGVRSTDGPALVAAAGKPLTLAAKPLANPGFKGYASFSSGGPRNGDSGLKPSISAPGVSISSAGVGTGNGAAVLSGTSMAAPHVTGVAALARQAHKSWNSNEISSALVSTSDYQNLAGYRLTLGGGLVDAKQVVDTTVFAIGDEYKVKGGKVSEATLSYGFAESSSTFTGVKKLTLVNKGSKRAIFVLSNVKTSQSVASSVKFSKKIVVVPAKSSRSVWVTLKAKASSVGSSLGGSDQFGFKEVSGNIKIATNGNGTLYVPYLLVPRASAKVTAKQTVVSTVANPNGQNPDVKVNGKSTTSPSPTAVKTTEAPSGAKVKLTNPKGALTALADFYTWGLQDPKDVSKGTGFDLRAAGVQSFEDDGDQLLVFAVNNWTRWSNAATQEFDVVIDVDRDGTPDWIVFSYDSGAVRADDPNGLTEVFLYDIKSKSTYASGFLAQAPTDSSTIMLPVYASDLGITADTGAFDYSGASYSTLDSSLSDEFDQVATYDAYHKAISNGDGAEVPVNGSKTVSLTFDPAQIATQSPLGTMVVVVDNKSGKDEALLLPTP</sequence>
<dbReference type="KEGG" id="mgg:MPLG2_3638"/>
<keyword evidence="3" id="KW-0964">Secreted</keyword>
<evidence type="ECO:0000256" key="11">
    <source>
        <dbReference type="SAM" id="MobiDB-lite"/>
    </source>
</evidence>
<organism evidence="14 15">
    <name type="scientific">Micropruina glycogenica</name>
    <dbReference type="NCBI Taxonomy" id="75385"/>
    <lineage>
        <taxon>Bacteria</taxon>
        <taxon>Bacillati</taxon>
        <taxon>Actinomycetota</taxon>
        <taxon>Actinomycetes</taxon>
        <taxon>Propionibacteriales</taxon>
        <taxon>Nocardioidaceae</taxon>
        <taxon>Micropruina</taxon>
    </lineage>
</organism>
<name>A0A2N9JM53_9ACTN</name>
<dbReference type="InterPro" id="IPR046450">
    <property type="entry name" value="PA_dom_sf"/>
</dbReference>
<dbReference type="PANTHER" id="PTHR43806:SF65">
    <property type="entry name" value="SERINE PROTEASE APRX"/>
    <property type="match status" value="1"/>
</dbReference>
<keyword evidence="2" id="KW-0134">Cell wall</keyword>
<evidence type="ECO:0000256" key="3">
    <source>
        <dbReference type="ARBA" id="ARBA00022525"/>
    </source>
</evidence>
<evidence type="ECO:0000313" key="15">
    <source>
        <dbReference type="Proteomes" id="UP000238164"/>
    </source>
</evidence>
<dbReference type="PROSITE" id="PS00138">
    <property type="entry name" value="SUBTILASE_SER"/>
    <property type="match status" value="1"/>
</dbReference>
<dbReference type="PROSITE" id="PS00137">
    <property type="entry name" value="SUBTILASE_HIS"/>
    <property type="match status" value="1"/>
</dbReference>
<evidence type="ECO:0000259" key="12">
    <source>
        <dbReference type="Pfam" id="PF00082"/>
    </source>
</evidence>
<dbReference type="SUPFAM" id="SSF52743">
    <property type="entry name" value="Subtilisin-like"/>
    <property type="match status" value="1"/>
</dbReference>
<dbReference type="SUPFAM" id="SSF52025">
    <property type="entry name" value="PA domain"/>
    <property type="match status" value="1"/>
</dbReference>
<evidence type="ECO:0000313" key="14">
    <source>
        <dbReference type="EMBL" id="SPD88668.1"/>
    </source>
</evidence>
<evidence type="ECO:0000256" key="4">
    <source>
        <dbReference type="ARBA" id="ARBA00022670"/>
    </source>
</evidence>
<comment type="similarity">
    <text evidence="1 9 10">Belongs to the peptidase S8 family.</text>
</comment>
<evidence type="ECO:0000256" key="8">
    <source>
        <dbReference type="PIRSR" id="PIRSR615500-1"/>
    </source>
</evidence>
<reference evidence="14 15" key="1">
    <citation type="submission" date="2018-02" db="EMBL/GenBank/DDBJ databases">
        <authorList>
            <person name="Cohen D.B."/>
            <person name="Kent A.D."/>
        </authorList>
    </citation>
    <scope>NUCLEOTIDE SEQUENCE [LARGE SCALE GENOMIC DNA]</scope>
    <source>
        <strain evidence="14">1</strain>
    </source>
</reference>
<dbReference type="InterPro" id="IPR015500">
    <property type="entry name" value="Peptidase_S8_subtilisin-rel"/>
</dbReference>
<dbReference type="PROSITE" id="PS51892">
    <property type="entry name" value="SUBTILASE"/>
    <property type="match status" value="1"/>
</dbReference>
<dbReference type="InterPro" id="IPR023827">
    <property type="entry name" value="Peptidase_S8_Asp-AS"/>
</dbReference>
<dbReference type="InterPro" id="IPR000209">
    <property type="entry name" value="Peptidase_S8/S53_dom"/>
</dbReference>
<dbReference type="InterPro" id="IPR022398">
    <property type="entry name" value="Peptidase_S8_His-AS"/>
</dbReference>
<dbReference type="PROSITE" id="PS00136">
    <property type="entry name" value="SUBTILASE_ASP"/>
    <property type="match status" value="1"/>
</dbReference>
<accession>A0A2N9JM53</accession>
<feature type="region of interest" description="Disordered" evidence="11">
    <location>
        <begin position="770"/>
        <end position="803"/>
    </location>
</feature>
<evidence type="ECO:0000256" key="6">
    <source>
        <dbReference type="ARBA" id="ARBA00022801"/>
    </source>
</evidence>
<dbReference type="AlphaFoldDB" id="A0A2N9JM53"/>
<dbReference type="Gene3D" id="3.40.50.200">
    <property type="entry name" value="Peptidase S8/S53 domain"/>
    <property type="match status" value="1"/>
</dbReference>
<keyword evidence="5" id="KW-0732">Signal</keyword>
<evidence type="ECO:0000256" key="5">
    <source>
        <dbReference type="ARBA" id="ARBA00022729"/>
    </source>
</evidence>
<dbReference type="PRINTS" id="PR00723">
    <property type="entry name" value="SUBTILISIN"/>
</dbReference>
<feature type="active site" description="Charge relay system" evidence="8 9">
    <location>
        <position position="160"/>
    </location>
</feature>
<dbReference type="Pfam" id="PF02225">
    <property type="entry name" value="PA"/>
    <property type="match status" value="1"/>
</dbReference>
<feature type="active site" description="Charge relay system" evidence="8 9">
    <location>
        <position position="237"/>
    </location>
</feature>
<dbReference type="RefSeq" id="WP_197710004.1">
    <property type="nucleotide sequence ID" value="NZ_BAAAGO010000009.1"/>
</dbReference>
<feature type="active site" description="Charge relay system" evidence="8 9">
    <location>
        <position position="566"/>
    </location>
</feature>
<dbReference type="InterPro" id="IPR003137">
    <property type="entry name" value="PA_domain"/>
</dbReference>
<feature type="domain" description="Peptidase S8/S53" evidence="12">
    <location>
        <begin position="151"/>
        <end position="602"/>
    </location>
</feature>
<dbReference type="InterPro" id="IPR050131">
    <property type="entry name" value="Peptidase_S8_subtilisin-like"/>
</dbReference>
<keyword evidence="15" id="KW-1185">Reference proteome</keyword>
<dbReference type="InterPro" id="IPR034213">
    <property type="entry name" value="S8_Vpr-like"/>
</dbReference>
<dbReference type="Gene3D" id="3.50.30.30">
    <property type="match status" value="1"/>
</dbReference>
<proteinExistence type="inferred from homology"/>
<evidence type="ECO:0000256" key="9">
    <source>
        <dbReference type="PROSITE-ProRule" id="PRU01240"/>
    </source>
</evidence>
<keyword evidence="6 9" id="KW-0378">Hydrolase</keyword>
<dbReference type="CDD" id="cd07474">
    <property type="entry name" value="Peptidases_S8_subtilisin_Vpr-like"/>
    <property type="match status" value="1"/>
</dbReference>
<evidence type="ECO:0000256" key="10">
    <source>
        <dbReference type="RuleBase" id="RU003355"/>
    </source>
</evidence>
<dbReference type="PANTHER" id="PTHR43806">
    <property type="entry name" value="PEPTIDASE S8"/>
    <property type="match status" value="1"/>
</dbReference>
<dbReference type="Pfam" id="PF00082">
    <property type="entry name" value="Peptidase_S8"/>
    <property type="match status" value="1"/>
</dbReference>
<keyword evidence="4 9" id="KW-0645">Protease</keyword>
<feature type="compositionally biased region" description="Polar residues" evidence="11">
    <location>
        <begin position="784"/>
        <end position="800"/>
    </location>
</feature>
<gene>
    <name evidence="14" type="ORF">MPLG2_3638</name>
</gene>
<dbReference type="GO" id="GO:0004252">
    <property type="term" value="F:serine-type endopeptidase activity"/>
    <property type="evidence" value="ECO:0007669"/>
    <property type="project" value="UniProtKB-UniRule"/>
</dbReference>
<dbReference type="InterPro" id="IPR023828">
    <property type="entry name" value="Peptidase_S8_Ser-AS"/>
</dbReference>
<evidence type="ECO:0000256" key="1">
    <source>
        <dbReference type="ARBA" id="ARBA00011073"/>
    </source>
</evidence>
<dbReference type="EMBL" id="LT985188">
    <property type="protein sequence ID" value="SPD88668.1"/>
    <property type="molecule type" value="Genomic_DNA"/>
</dbReference>
<dbReference type="Proteomes" id="UP000238164">
    <property type="component" value="Chromosome 1"/>
</dbReference>
<protein>
    <submittedName>
        <fullName evidence="14">Peptidase S8 and S53 subtilisin kexin sedolisin</fullName>
    </submittedName>
</protein>
<dbReference type="GO" id="GO:0006508">
    <property type="term" value="P:proteolysis"/>
    <property type="evidence" value="ECO:0007669"/>
    <property type="project" value="UniProtKB-KW"/>
</dbReference>
<evidence type="ECO:0000256" key="7">
    <source>
        <dbReference type="ARBA" id="ARBA00022825"/>
    </source>
</evidence>
<dbReference type="InterPro" id="IPR036852">
    <property type="entry name" value="Peptidase_S8/S53_dom_sf"/>
</dbReference>
<evidence type="ECO:0000256" key="2">
    <source>
        <dbReference type="ARBA" id="ARBA00022512"/>
    </source>
</evidence>
<evidence type="ECO:0000259" key="13">
    <source>
        <dbReference type="Pfam" id="PF02225"/>
    </source>
</evidence>
<feature type="domain" description="PA" evidence="13">
    <location>
        <begin position="406"/>
        <end position="499"/>
    </location>
</feature>
<keyword evidence="7 9" id="KW-0720">Serine protease</keyword>